<dbReference type="InterPro" id="IPR021109">
    <property type="entry name" value="Peptidase_aspartic_dom_sf"/>
</dbReference>
<dbReference type="PANTHER" id="PTHR33240">
    <property type="entry name" value="OS08G0508500 PROTEIN"/>
    <property type="match status" value="1"/>
</dbReference>
<gene>
    <name evidence="2" type="ORF">PAHAL_J030300</name>
</gene>
<proteinExistence type="predicted"/>
<dbReference type="InterPro" id="IPR001969">
    <property type="entry name" value="Aspartic_peptidase_AS"/>
</dbReference>
<feature type="region of interest" description="Disordered" evidence="1">
    <location>
        <begin position="38"/>
        <end position="57"/>
    </location>
</feature>
<dbReference type="AlphaFoldDB" id="A0A2T7A9U7"/>
<evidence type="ECO:0008006" key="3">
    <source>
        <dbReference type="Google" id="ProtNLM"/>
    </source>
</evidence>
<dbReference type="Pfam" id="PF13975">
    <property type="entry name" value="gag-asp_proteas"/>
    <property type="match status" value="1"/>
</dbReference>
<sequence length="446" mass="51327">MKVDTQPFPSVNMVEGYDRSARRQLDFALGINMTGLAPRRRTKNEEADPCDRPQKGEKGYITKEQYEYQYQQRLQCESEEDEYECRTGKSLKKQEDMRDHWHCPFFKYCWNFGMSRLSTTKDCLECGSRKQDAEGVSVFRCLGLVLSQQEQIQPPQRRVDFEEQEDKYHCPCWCPDGLNRSQKCRVQRLRSLEEAEARYLETLRKARPDLVDKVHYMQKWESRPPRKEWQPRSTRADAKTSIDTHMLSVAQLDLGPQPVIFEKPQAKNFKHLKALYLKGYINSQPVHKMLVDTGAAVNIMPYSLLRRLGRSAGDLIKTNITLSDFNGQTSEAQGILSVDLTIENKTVPTSFFIVNSKSTYNVLLGRNWIHANCCIPSTMHQCLIQWDGDEVEVVHADDSIEISHAAMSIWEAEDQEPISGISLEGCDRIETTKNGVRLVLSTSLTE</sequence>
<dbReference type="SUPFAM" id="SSF50630">
    <property type="entry name" value="Acid proteases"/>
    <property type="match status" value="1"/>
</dbReference>
<dbReference type="GO" id="GO:0006508">
    <property type="term" value="P:proteolysis"/>
    <property type="evidence" value="ECO:0007669"/>
    <property type="project" value="InterPro"/>
</dbReference>
<dbReference type="Proteomes" id="UP000243499">
    <property type="component" value="Unassembled WGS sequence"/>
</dbReference>
<organism evidence="2">
    <name type="scientific">Panicum hallii</name>
    <dbReference type="NCBI Taxonomy" id="206008"/>
    <lineage>
        <taxon>Eukaryota</taxon>
        <taxon>Viridiplantae</taxon>
        <taxon>Streptophyta</taxon>
        <taxon>Embryophyta</taxon>
        <taxon>Tracheophyta</taxon>
        <taxon>Spermatophyta</taxon>
        <taxon>Magnoliopsida</taxon>
        <taxon>Liliopsida</taxon>
        <taxon>Poales</taxon>
        <taxon>Poaceae</taxon>
        <taxon>PACMAD clade</taxon>
        <taxon>Panicoideae</taxon>
        <taxon>Panicodae</taxon>
        <taxon>Paniceae</taxon>
        <taxon>Panicinae</taxon>
        <taxon>Panicum</taxon>
        <taxon>Panicum sect. Panicum</taxon>
    </lineage>
</organism>
<dbReference type="CDD" id="cd00303">
    <property type="entry name" value="retropepsin_like"/>
    <property type="match status" value="1"/>
</dbReference>
<dbReference type="Gene3D" id="2.40.70.10">
    <property type="entry name" value="Acid Proteases"/>
    <property type="match status" value="1"/>
</dbReference>
<dbReference type="Gramene" id="PUV26731">
    <property type="protein sequence ID" value="PUV26731"/>
    <property type="gene ID" value="PAHAL_J030300"/>
</dbReference>
<accession>A0A2T7A9U7</accession>
<name>A0A2T7A9U7_9POAL</name>
<dbReference type="EMBL" id="KZ794484">
    <property type="protein sequence ID" value="PUV26731.1"/>
    <property type="molecule type" value="Genomic_DNA"/>
</dbReference>
<feature type="compositionally biased region" description="Basic and acidic residues" evidence="1">
    <location>
        <begin position="43"/>
        <end position="57"/>
    </location>
</feature>
<evidence type="ECO:0000313" key="2">
    <source>
        <dbReference type="EMBL" id="PUV26731.1"/>
    </source>
</evidence>
<dbReference type="PANTHER" id="PTHR33240:SF15">
    <property type="entry name" value="GAG-PRO-LIKE PROTEIN"/>
    <property type="match status" value="1"/>
</dbReference>
<reference evidence="2" key="1">
    <citation type="submission" date="2018-04" db="EMBL/GenBank/DDBJ databases">
        <title>WGS assembly of Panicum hallii.</title>
        <authorList>
            <person name="Lovell J."/>
            <person name="Jenkins J."/>
            <person name="Lowry D."/>
            <person name="Mamidi S."/>
            <person name="Sreedasyam A."/>
            <person name="Weng X."/>
            <person name="Barry K."/>
            <person name="Bonette J."/>
            <person name="Campitelli B."/>
            <person name="Daum C."/>
            <person name="Gordon S."/>
            <person name="Gould B."/>
            <person name="Lipzen A."/>
            <person name="Macqueen A."/>
            <person name="Palacio-Mejia J."/>
            <person name="Plott C."/>
            <person name="Shakirov E."/>
            <person name="Shu S."/>
            <person name="Yoshinaga Y."/>
            <person name="Zane M."/>
            <person name="Rokhsar D."/>
            <person name="Grimwood J."/>
            <person name="Schmutz J."/>
            <person name="Juenger T."/>
        </authorList>
    </citation>
    <scope>NUCLEOTIDE SEQUENCE [LARGE SCALE GENOMIC DNA]</scope>
    <source>
        <strain evidence="2">FIL2</strain>
    </source>
</reference>
<dbReference type="PROSITE" id="PS00141">
    <property type="entry name" value="ASP_PROTEASE"/>
    <property type="match status" value="1"/>
</dbReference>
<evidence type="ECO:0000256" key="1">
    <source>
        <dbReference type="SAM" id="MobiDB-lite"/>
    </source>
</evidence>
<dbReference type="GO" id="GO:0004190">
    <property type="term" value="F:aspartic-type endopeptidase activity"/>
    <property type="evidence" value="ECO:0007669"/>
    <property type="project" value="InterPro"/>
</dbReference>
<protein>
    <recommendedName>
        <fullName evidence="3">Peptidase A2 domain-containing protein</fullName>
    </recommendedName>
</protein>